<dbReference type="EMBL" id="KV878211">
    <property type="protein sequence ID" value="OJJ36483.1"/>
    <property type="molecule type" value="Genomic_DNA"/>
</dbReference>
<evidence type="ECO:0000313" key="1">
    <source>
        <dbReference type="EMBL" id="OJJ36483.1"/>
    </source>
</evidence>
<sequence length="151" mass="17637">MVTTILRNTCSQQAANQGLVVVWRCDGLPHFMIPSSCRSIKLLYRAWIRACYMPSDTVPPSVRLPSDPRSLCQFLHFPNAWWMIFLEHDVIENSVRQSRHFHHRTERDSVSLSWPYSCSRENVTPPSAQPPRTRIIAYSGMVRDNPRREER</sequence>
<keyword evidence="2" id="KW-1185">Reference proteome</keyword>
<dbReference type="VEuPathDB" id="FungiDB:ASPWEDRAFT_38060"/>
<evidence type="ECO:0000313" key="2">
    <source>
        <dbReference type="Proteomes" id="UP000184383"/>
    </source>
</evidence>
<dbReference type="AlphaFoldDB" id="A0A1L9RNN8"/>
<name>A0A1L9RNN8_ASPWE</name>
<dbReference type="Proteomes" id="UP000184383">
    <property type="component" value="Unassembled WGS sequence"/>
</dbReference>
<reference evidence="2" key="1">
    <citation type="journal article" date="2017" name="Genome Biol.">
        <title>Comparative genomics reveals high biological diversity and specific adaptations in the industrially and medically important fungal genus Aspergillus.</title>
        <authorList>
            <person name="de Vries R.P."/>
            <person name="Riley R."/>
            <person name="Wiebenga A."/>
            <person name="Aguilar-Osorio G."/>
            <person name="Amillis S."/>
            <person name="Uchima C.A."/>
            <person name="Anderluh G."/>
            <person name="Asadollahi M."/>
            <person name="Askin M."/>
            <person name="Barry K."/>
            <person name="Battaglia E."/>
            <person name="Bayram O."/>
            <person name="Benocci T."/>
            <person name="Braus-Stromeyer S.A."/>
            <person name="Caldana C."/>
            <person name="Canovas D."/>
            <person name="Cerqueira G.C."/>
            <person name="Chen F."/>
            <person name="Chen W."/>
            <person name="Choi C."/>
            <person name="Clum A."/>
            <person name="Dos Santos R.A."/>
            <person name="Damasio A.R."/>
            <person name="Diallinas G."/>
            <person name="Emri T."/>
            <person name="Fekete E."/>
            <person name="Flipphi M."/>
            <person name="Freyberg S."/>
            <person name="Gallo A."/>
            <person name="Gournas C."/>
            <person name="Habgood R."/>
            <person name="Hainaut M."/>
            <person name="Harispe M.L."/>
            <person name="Henrissat B."/>
            <person name="Hilden K.S."/>
            <person name="Hope R."/>
            <person name="Hossain A."/>
            <person name="Karabika E."/>
            <person name="Karaffa L."/>
            <person name="Karanyi Z."/>
            <person name="Krasevec N."/>
            <person name="Kuo A."/>
            <person name="Kusch H."/>
            <person name="LaButti K."/>
            <person name="Lagendijk E.L."/>
            <person name="Lapidus A."/>
            <person name="Levasseur A."/>
            <person name="Lindquist E."/>
            <person name="Lipzen A."/>
            <person name="Logrieco A.F."/>
            <person name="MacCabe A."/>
            <person name="Maekelae M.R."/>
            <person name="Malavazi I."/>
            <person name="Melin P."/>
            <person name="Meyer V."/>
            <person name="Mielnichuk N."/>
            <person name="Miskei M."/>
            <person name="Molnar A.P."/>
            <person name="Mule G."/>
            <person name="Ngan C.Y."/>
            <person name="Orejas M."/>
            <person name="Orosz E."/>
            <person name="Ouedraogo J.P."/>
            <person name="Overkamp K.M."/>
            <person name="Park H.-S."/>
            <person name="Perrone G."/>
            <person name="Piumi F."/>
            <person name="Punt P.J."/>
            <person name="Ram A.F."/>
            <person name="Ramon A."/>
            <person name="Rauscher S."/>
            <person name="Record E."/>
            <person name="Riano-Pachon D.M."/>
            <person name="Robert V."/>
            <person name="Roehrig J."/>
            <person name="Ruller R."/>
            <person name="Salamov A."/>
            <person name="Salih N.S."/>
            <person name="Samson R.A."/>
            <person name="Sandor E."/>
            <person name="Sanguinetti M."/>
            <person name="Schuetze T."/>
            <person name="Sepcic K."/>
            <person name="Shelest E."/>
            <person name="Sherlock G."/>
            <person name="Sophianopoulou V."/>
            <person name="Squina F.M."/>
            <person name="Sun H."/>
            <person name="Susca A."/>
            <person name="Todd R.B."/>
            <person name="Tsang A."/>
            <person name="Unkles S.E."/>
            <person name="van de Wiele N."/>
            <person name="van Rossen-Uffink D."/>
            <person name="Oliveira J.V."/>
            <person name="Vesth T.C."/>
            <person name="Visser J."/>
            <person name="Yu J.-H."/>
            <person name="Zhou M."/>
            <person name="Andersen M.R."/>
            <person name="Archer D.B."/>
            <person name="Baker S.E."/>
            <person name="Benoit I."/>
            <person name="Brakhage A.A."/>
            <person name="Braus G.H."/>
            <person name="Fischer R."/>
            <person name="Frisvad J.C."/>
            <person name="Goldman G.H."/>
            <person name="Houbraken J."/>
            <person name="Oakley B."/>
            <person name="Pocsi I."/>
            <person name="Scazzocchio C."/>
            <person name="Seiboth B."/>
            <person name="vanKuyk P.A."/>
            <person name="Wortman J."/>
            <person name="Dyer P.S."/>
            <person name="Grigoriev I.V."/>
        </authorList>
    </citation>
    <scope>NUCLEOTIDE SEQUENCE [LARGE SCALE GENOMIC DNA]</scope>
    <source>
        <strain evidence="2">DTO 134E9</strain>
    </source>
</reference>
<accession>A0A1L9RNN8</accession>
<dbReference type="GeneID" id="63750671"/>
<proteinExistence type="predicted"/>
<dbReference type="RefSeq" id="XP_040690159.1">
    <property type="nucleotide sequence ID" value="XM_040834823.1"/>
</dbReference>
<organism evidence="1 2">
    <name type="scientific">Aspergillus wentii DTO 134E9</name>
    <dbReference type="NCBI Taxonomy" id="1073089"/>
    <lineage>
        <taxon>Eukaryota</taxon>
        <taxon>Fungi</taxon>
        <taxon>Dikarya</taxon>
        <taxon>Ascomycota</taxon>
        <taxon>Pezizomycotina</taxon>
        <taxon>Eurotiomycetes</taxon>
        <taxon>Eurotiomycetidae</taxon>
        <taxon>Eurotiales</taxon>
        <taxon>Aspergillaceae</taxon>
        <taxon>Aspergillus</taxon>
        <taxon>Aspergillus subgen. Cremei</taxon>
    </lineage>
</organism>
<gene>
    <name evidence="1" type="ORF">ASPWEDRAFT_38060</name>
</gene>
<protein>
    <submittedName>
        <fullName evidence="1">Uncharacterized protein</fullName>
    </submittedName>
</protein>